<dbReference type="InterPro" id="IPR020845">
    <property type="entry name" value="AMP-binding_CS"/>
</dbReference>
<dbReference type="Gene3D" id="3.30.300.30">
    <property type="match status" value="1"/>
</dbReference>
<organism evidence="8 9">
    <name type="scientific">Aspergillus fumigatiaffinis</name>
    <dbReference type="NCBI Taxonomy" id="340414"/>
    <lineage>
        <taxon>Eukaryota</taxon>
        <taxon>Fungi</taxon>
        <taxon>Dikarya</taxon>
        <taxon>Ascomycota</taxon>
        <taxon>Pezizomycotina</taxon>
        <taxon>Eurotiomycetes</taxon>
        <taxon>Eurotiomycetidae</taxon>
        <taxon>Eurotiales</taxon>
        <taxon>Aspergillaceae</taxon>
        <taxon>Aspergillus</taxon>
        <taxon>Aspergillus subgen. Fumigati</taxon>
    </lineage>
</organism>
<keyword evidence="2" id="KW-0596">Phosphopantetheine</keyword>
<dbReference type="InterPro" id="IPR045851">
    <property type="entry name" value="AMP-bd_C_sf"/>
</dbReference>
<dbReference type="InterPro" id="IPR009081">
    <property type="entry name" value="PP-bd_ACP"/>
</dbReference>
<evidence type="ECO:0000256" key="1">
    <source>
        <dbReference type="ARBA" id="ARBA00006432"/>
    </source>
</evidence>
<dbReference type="InterPro" id="IPR036736">
    <property type="entry name" value="ACP-like_sf"/>
</dbReference>
<dbReference type="InterPro" id="IPR023213">
    <property type="entry name" value="CAT-like_dom_sf"/>
</dbReference>
<accession>A0A8H4HFJ1</accession>
<feature type="region of interest" description="Disordered" evidence="6">
    <location>
        <begin position="1010"/>
        <end position="1029"/>
    </location>
</feature>
<evidence type="ECO:0000256" key="3">
    <source>
        <dbReference type="ARBA" id="ARBA00022553"/>
    </source>
</evidence>
<dbReference type="SUPFAM" id="SSF56801">
    <property type="entry name" value="Acetyl-CoA synthetase-like"/>
    <property type="match status" value="1"/>
</dbReference>
<comment type="caution">
    <text evidence="8">The sequence shown here is derived from an EMBL/GenBank/DDBJ whole genome shotgun (WGS) entry which is preliminary data.</text>
</comment>
<feature type="domain" description="Carrier" evidence="7">
    <location>
        <begin position="582"/>
        <end position="658"/>
    </location>
</feature>
<proteinExistence type="inferred from homology"/>
<evidence type="ECO:0000256" key="6">
    <source>
        <dbReference type="SAM" id="MobiDB-lite"/>
    </source>
</evidence>
<evidence type="ECO:0000313" key="9">
    <source>
        <dbReference type="Proteomes" id="UP000653565"/>
    </source>
</evidence>
<comment type="similarity">
    <text evidence="1">Belongs to the ATP-dependent AMP-binding enzyme family.</text>
</comment>
<keyword evidence="4" id="KW-0436">Ligase</keyword>
<dbReference type="GO" id="GO:0031956">
    <property type="term" value="F:medium-chain fatty acid-CoA ligase activity"/>
    <property type="evidence" value="ECO:0007669"/>
    <property type="project" value="TreeGrafter"/>
</dbReference>
<evidence type="ECO:0000256" key="2">
    <source>
        <dbReference type="ARBA" id="ARBA00022450"/>
    </source>
</evidence>
<dbReference type="CDD" id="cd04433">
    <property type="entry name" value="AFD_class_I"/>
    <property type="match status" value="1"/>
</dbReference>
<dbReference type="InterPro" id="IPR000873">
    <property type="entry name" value="AMP-dep_synth/lig_dom"/>
</dbReference>
<sequence length="1204" mass="132782">MGIPSRSSPGLAETWDPGFEAPTGNLSSLLYQAAEKYRDHEAVISLHQWELPGHSDKPTEIEGPRNQRLTYGELHLASLKLAGGLLSKGVTGGSSVVTVLFNQIEWCLAFWATMHLGCRFVPLDPRTITQSEEALYLLRQANADVILVASDSLAAQVDAILQKQEKRDILRCVVSEGSTGQLLEGWNMITDVMASSLNSTDVDPGLAMSPQDTAVILFSSGTTSRPKACPQTSVNLSAPAVQVGQAFNMAPGHSICQHLPSFHIFGIAFSLAAWLAGATVVFPSPSFDAAASIRAIQQGTNVHAPCVPIIVQAIAEHPSTPTTGFETLESITLGGAPSFPRIIELCKGLTPKRLCVGYGLTEGVVTLMNLKDINDWELGTGDISSGRVCSGSKIKICEPGKRVPIECGQHGELHQGGLPVFNGYLGIESEACYQEGGVNWVATGDQAYMDEEGYVYIFGRYKDIIIRGGENISPAKIENCLRKAEGVSAYVIGVPDELAGEIPIAVVQQTGTSILSGNELKAMALSELTPGFAPALVLDVQRDLARDTFPTTTTGKVQKSVLREWVMAYLESAEKPATEDGPSQQTLESQVASIWAHCSGQKPSDIDFNASIHTIADSMVLIQFTSQIRKTLQKNISMTDLVKFNTVTRISNFLADKPLLTDCPTRPRVDLHHEALVPNTIHSQGPNEGMQLAKDQAALHLAPLGFGWDDVEDMLPVSDCMKLMTRGGRKTSWNHRHSLVVRSCSTTEMLAVLRMWIERNPMLRTTHITSNEDLQLYIVMRPKDRWLDRQIATGSSVATIQEIPTYRLNDPSYDHVQISGPLLKCTVLPVKNSNATGVVLHMHHVMFDGMVMHRWYQDLNQLLRGNYLPSALHPFRDFSLLYHMYRESREAREAVEFHVRELRGLGLMQKHFWPQQRAPRWFKGADQGWCHEDGSPSQPGERVPLDDDHSCGTMGLFYKVHLPFIRALKSKWELSPPMVAKAACALLNIYKTGAEEAVFVSDESGRSWPSIGDNSTVVPPTASPLDIGGPTFQKTINRVRIQPGETTLQFLRRMQKKQRDIDRYCHAPLDGICRSLEQDTVHGAADVAAVRDILRRQLFDWLPTPPSNEDGEGKSVPSAEMLQVLSRSDLGLVWFPTLLPADDLLLEVSWDDAQLKASEVYQAIEEFLCAMAWISNPANFDKPVTACEFNGHRIWAAREKIFHR</sequence>
<dbReference type="EMBL" id="JAAAPX010000014">
    <property type="protein sequence ID" value="KAF4242908.1"/>
    <property type="molecule type" value="Genomic_DNA"/>
</dbReference>
<keyword evidence="3" id="KW-0597">Phosphoprotein</keyword>
<dbReference type="GO" id="GO:0006631">
    <property type="term" value="P:fatty acid metabolic process"/>
    <property type="evidence" value="ECO:0007669"/>
    <property type="project" value="TreeGrafter"/>
</dbReference>
<protein>
    <recommendedName>
        <fullName evidence="7">Carrier domain-containing protein</fullName>
    </recommendedName>
</protein>
<keyword evidence="9" id="KW-1185">Reference proteome</keyword>
<dbReference type="SUPFAM" id="SSF52777">
    <property type="entry name" value="CoA-dependent acyltransferases"/>
    <property type="match status" value="2"/>
</dbReference>
<dbReference type="Proteomes" id="UP000653565">
    <property type="component" value="Unassembled WGS sequence"/>
</dbReference>
<dbReference type="Gene3D" id="3.40.50.12780">
    <property type="entry name" value="N-terminal domain of ligase-like"/>
    <property type="match status" value="1"/>
</dbReference>
<dbReference type="PROSITE" id="PS00455">
    <property type="entry name" value="AMP_BINDING"/>
    <property type="match status" value="1"/>
</dbReference>
<gene>
    <name evidence="8" type="ORF">CNMCM6805_002016</name>
</gene>
<dbReference type="AlphaFoldDB" id="A0A8H4HFJ1"/>
<reference evidence="8" key="1">
    <citation type="journal article" date="2020" name="bioRxiv">
        <title>Genomic and phenotypic heterogeneity of clinical isolates of the human pathogens Aspergillus fumigatus, Aspergillus lentulus and Aspergillus fumigatiaffinis.</title>
        <authorList>
            <person name="dos Santos R.A.C."/>
            <person name="Steenwyk J.L."/>
            <person name="Rivero-Menendez O."/>
            <person name="Mead M.E."/>
            <person name="Silva L.P."/>
            <person name="Bastos R.W."/>
            <person name="Alastruey-Izquierdo A."/>
            <person name="Goldman G.H."/>
            <person name="Rokas A."/>
        </authorList>
    </citation>
    <scope>NUCLEOTIDE SEQUENCE</scope>
    <source>
        <strain evidence="8">CNM-CM6805</strain>
    </source>
</reference>
<dbReference type="PANTHER" id="PTHR43201:SF5">
    <property type="entry name" value="MEDIUM-CHAIN ACYL-COA LIGASE ACSF2, MITOCHONDRIAL"/>
    <property type="match status" value="1"/>
</dbReference>
<evidence type="ECO:0000256" key="4">
    <source>
        <dbReference type="ARBA" id="ARBA00022598"/>
    </source>
</evidence>
<dbReference type="PANTHER" id="PTHR43201">
    <property type="entry name" value="ACYL-COA SYNTHETASE"/>
    <property type="match status" value="1"/>
</dbReference>
<keyword evidence="5" id="KW-0677">Repeat</keyword>
<dbReference type="InterPro" id="IPR042099">
    <property type="entry name" value="ANL_N_sf"/>
</dbReference>
<name>A0A8H4HFJ1_9EURO</name>
<dbReference type="SUPFAM" id="SSF47336">
    <property type="entry name" value="ACP-like"/>
    <property type="match status" value="1"/>
</dbReference>
<evidence type="ECO:0000256" key="5">
    <source>
        <dbReference type="ARBA" id="ARBA00022737"/>
    </source>
</evidence>
<dbReference type="Gene3D" id="3.30.559.10">
    <property type="entry name" value="Chloramphenicol acetyltransferase-like domain"/>
    <property type="match status" value="1"/>
</dbReference>
<evidence type="ECO:0000259" key="7">
    <source>
        <dbReference type="PROSITE" id="PS50075"/>
    </source>
</evidence>
<dbReference type="Pfam" id="PF00501">
    <property type="entry name" value="AMP-binding"/>
    <property type="match status" value="1"/>
</dbReference>
<dbReference type="Pfam" id="PF00550">
    <property type="entry name" value="PP-binding"/>
    <property type="match status" value="1"/>
</dbReference>
<dbReference type="PROSITE" id="PS50075">
    <property type="entry name" value="CARRIER"/>
    <property type="match status" value="1"/>
</dbReference>
<reference evidence="8" key="2">
    <citation type="submission" date="2020-04" db="EMBL/GenBank/DDBJ databases">
        <authorList>
            <person name="Santos R.A.C."/>
            <person name="Steenwyk J.L."/>
            <person name="Rivero-Menendez O."/>
            <person name="Mead M.E."/>
            <person name="Silva L.P."/>
            <person name="Bastos R.W."/>
            <person name="Alastruey-Izquierdo A."/>
            <person name="Goldman G.H."/>
            <person name="Rokas A."/>
        </authorList>
    </citation>
    <scope>NUCLEOTIDE SEQUENCE</scope>
    <source>
        <strain evidence="8">CNM-CM6805</strain>
    </source>
</reference>
<dbReference type="Gene3D" id="3.30.559.30">
    <property type="entry name" value="Nonribosomal peptide synthetase, condensation domain"/>
    <property type="match status" value="1"/>
</dbReference>
<evidence type="ECO:0000313" key="8">
    <source>
        <dbReference type="EMBL" id="KAF4242908.1"/>
    </source>
</evidence>